<protein>
    <recommendedName>
        <fullName evidence="14">Riboflavin biosynthesis protein</fullName>
    </recommendedName>
    <domain>
        <recommendedName>
            <fullName evidence="14">Riboflavin kinase</fullName>
            <ecNumber evidence="14">2.7.1.26</ecNumber>
        </recommendedName>
        <alternativeName>
            <fullName evidence="14">Flavokinase</fullName>
        </alternativeName>
    </domain>
    <domain>
        <recommendedName>
            <fullName evidence="14">FMN adenylyltransferase</fullName>
            <ecNumber evidence="14">2.7.7.2</ecNumber>
        </recommendedName>
        <alternativeName>
            <fullName evidence="14">FAD pyrophosphorylase</fullName>
        </alternativeName>
        <alternativeName>
            <fullName evidence="14">FAD synthase</fullName>
        </alternativeName>
    </domain>
</protein>
<dbReference type="NCBIfam" id="TIGR00125">
    <property type="entry name" value="cyt_tran_rel"/>
    <property type="match status" value="1"/>
</dbReference>
<evidence type="ECO:0000256" key="12">
    <source>
        <dbReference type="ARBA" id="ARBA00047880"/>
    </source>
</evidence>
<evidence type="ECO:0000256" key="8">
    <source>
        <dbReference type="ARBA" id="ARBA00022777"/>
    </source>
</evidence>
<dbReference type="PANTHER" id="PTHR22749">
    <property type="entry name" value="RIBOFLAVIN KINASE/FMN ADENYLYLTRANSFERASE"/>
    <property type="match status" value="1"/>
</dbReference>
<dbReference type="Pfam" id="PF01687">
    <property type="entry name" value="Flavokinase"/>
    <property type="match status" value="1"/>
</dbReference>
<comment type="catalytic activity">
    <reaction evidence="13 14">
        <text>FMN + ATP + H(+) = FAD + diphosphate</text>
        <dbReference type="Rhea" id="RHEA:17237"/>
        <dbReference type="ChEBI" id="CHEBI:15378"/>
        <dbReference type="ChEBI" id="CHEBI:30616"/>
        <dbReference type="ChEBI" id="CHEBI:33019"/>
        <dbReference type="ChEBI" id="CHEBI:57692"/>
        <dbReference type="ChEBI" id="CHEBI:58210"/>
        <dbReference type="EC" id="2.7.7.2"/>
    </reaction>
</comment>
<keyword evidence="11" id="KW-0511">Multifunctional enzyme</keyword>
<dbReference type="Gene3D" id="3.40.50.620">
    <property type="entry name" value="HUPs"/>
    <property type="match status" value="1"/>
</dbReference>
<feature type="domain" description="Riboflavin kinase" evidence="15">
    <location>
        <begin position="222"/>
        <end position="345"/>
    </location>
</feature>
<dbReference type="InterPro" id="IPR023468">
    <property type="entry name" value="Riboflavin_kinase"/>
</dbReference>
<dbReference type="GO" id="GO:0003919">
    <property type="term" value="F:FMN adenylyltransferase activity"/>
    <property type="evidence" value="ECO:0007669"/>
    <property type="project" value="UniProtKB-UniRule"/>
</dbReference>
<evidence type="ECO:0000256" key="7">
    <source>
        <dbReference type="ARBA" id="ARBA00022741"/>
    </source>
</evidence>
<dbReference type="InterPro" id="IPR023465">
    <property type="entry name" value="Riboflavin_kinase_dom_sf"/>
</dbReference>
<dbReference type="Gene3D" id="2.40.30.30">
    <property type="entry name" value="Riboflavin kinase-like"/>
    <property type="match status" value="1"/>
</dbReference>
<dbReference type="EC" id="2.7.7.2" evidence="14"/>
<dbReference type="InterPro" id="IPR014729">
    <property type="entry name" value="Rossmann-like_a/b/a_fold"/>
</dbReference>
<evidence type="ECO:0000256" key="4">
    <source>
        <dbReference type="ARBA" id="ARBA00022643"/>
    </source>
</evidence>
<keyword evidence="3 14" id="KW-0285">Flavoprotein</keyword>
<dbReference type="GO" id="GO:0009398">
    <property type="term" value="P:FMN biosynthetic process"/>
    <property type="evidence" value="ECO:0007669"/>
    <property type="project" value="UniProtKB-UniRule"/>
</dbReference>
<dbReference type="PANTHER" id="PTHR22749:SF6">
    <property type="entry name" value="RIBOFLAVIN KINASE"/>
    <property type="match status" value="1"/>
</dbReference>
<evidence type="ECO:0000256" key="9">
    <source>
        <dbReference type="ARBA" id="ARBA00022827"/>
    </source>
</evidence>
<evidence type="ECO:0000256" key="2">
    <source>
        <dbReference type="ARBA" id="ARBA00005201"/>
    </source>
</evidence>
<dbReference type="FunFam" id="3.40.50.620:FF:000021">
    <property type="entry name" value="Riboflavin biosynthesis protein"/>
    <property type="match status" value="1"/>
</dbReference>
<dbReference type="SUPFAM" id="SSF52374">
    <property type="entry name" value="Nucleotidylyl transferase"/>
    <property type="match status" value="1"/>
</dbReference>
<proteinExistence type="inferred from homology"/>
<comment type="similarity">
    <text evidence="14">Belongs to the ribF family.</text>
</comment>
<evidence type="ECO:0000256" key="3">
    <source>
        <dbReference type="ARBA" id="ARBA00022630"/>
    </source>
</evidence>
<dbReference type="FunFam" id="2.40.30.30:FF:000003">
    <property type="entry name" value="Riboflavin biosynthesis protein"/>
    <property type="match status" value="1"/>
</dbReference>
<dbReference type="UniPathway" id="UPA00276">
    <property type="reaction ID" value="UER00406"/>
</dbReference>
<dbReference type="InterPro" id="IPR015864">
    <property type="entry name" value="FAD_synthase"/>
</dbReference>
<evidence type="ECO:0000256" key="11">
    <source>
        <dbReference type="ARBA" id="ARBA00023268"/>
    </source>
</evidence>
<gene>
    <name evidence="16" type="ORF">EVJ47_08520</name>
</gene>
<dbReference type="GO" id="GO:0006747">
    <property type="term" value="P:FAD biosynthetic process"/>
    <property type="evidence" value="ECO:0007669"/>
    <property type="project" value="UniProtKB-UniRule"/>
</dbReference>
<evidence type="ECO:0000256" key="14">
    <source>
        <dbReference type="PIRNR" id="PIRNR004491"/>
    </source>
</evidence>
<keyword evidence="5 14" id="KW-0808">Transferase</keyword>
<evidence type="ECO:0000256" key="6">
    <source>
        <dbReference type="ARBA" id="ARBA00022695"/>
    </source>
</evidence>
<comment type="catalytic activity">
    <reaction evidence="12 14">
        <text>riboflavin + ATP = FMN + ADP + H(+)</text>
        <dbReference type="Rhea" id="RHEA:14357"/>
        <dbReference type="ChEBI" id="CHEBI:15378"/>
        <dbReference type="ChEBI" id="CHEBI:30616"/>
        <dbReference type="ChEBI" id="CHEBI:57986"/>
        <dbReference type="ChEBI" id="CHEBI:58210"/>
        <dbReference type="ChEBI" id="CHEBI:456216"/>
        <dbReference type="EC" id="2.7.1.26"/>
    </reaction>
</comment>
<reference evidence="16 17" key="1">
    <citation type="submission" date="2019-01" db="EMBL/GenBank/DDBJ databases">
        <title>Insights into ecological role of a new deltaproteobacterial order Candidatus Sinidesulfobacterales (Sva0485) by metagenomics and metatranscriptomics.</title>
        <authorList>
            <person name="Tan S."/>
            <person name="Liu J."/>
            <person name="Fang Y."/>
            <person name="Hedlund B.P."/>
            <person name="Lian Z.H."/>
            <person name="Huang L.Y."/>
            <person name="Li J.T."/>
            <person name="Huang L.N."/>
            <person name="Li W.J."/>
            <person name="Jiang H.C."/>
            <person name="Dong H.L."/>
            <person name="Shu W.S."/>
        </authorList>
    </citation>
    <scope>NUCLEOTIDE SEQUENCE [LARGE SCALE GENOMIC DNA]</scope>
    <source>
        <strain evidence="16">AP3</strain>
    </source>
</reference>
<name>A0A519B9I6_9DELT</name>
<comment type="pathway">
    <text evidence="2 14">Cofactor biosynthesis; FMN biosynthesis; FMN from riboflavin (ATP route): step 1/1.</text>
</comment>
<dbReference type="GO" id="GO:0008531">
    <property type="term" value="F:riboflavin kinase activity"/>
    <property type="evidence" value="ECO:0007669"/>
    <property type="project" value="UniProtKB-UniRule"/>
</dbReference>
<comment type="pathway">
    <text evidence="1 14">Cofactor biosynthesis; FAD biosynthesis; FAD from FMN: step 1/1.</text>
</comment>
<evidence type="ECO:0000256" key="1">
    <source>
        <dbReference type="ARBA" id="ARBA00004726"/>
    </source>
</evidence>
<dbReference type="NCBIfam" id="TIGR00083">
    <property type="entry name" value="ribF"/>
    <property type="match status" value="1"/>
</dbReference>
<dbReference type="InterPro" id="IPR015865">
    <property type="entry name" value="Riboflavin_kinase_bac/euk"/>
</dbReference>
<evidence type="ECO:0000259" key="15">
    <source>
        <dbReference type="SMART" id="SM00904"/>
    </source>
</evidence>
<comment type="caution">
    <text evidence="16">The sequence shown here is derived from an EMBL/GenBank/DDBJ whole genome shotgun (WGS) entry which is preliminary data.</text>
</comment>
<dbReference type="InterPro" id="IPR004821">
    <property type="entry name" value="Cyt_trans-like"/>
</dbReference>
<dbReference type="EC" id="2.7.1.26" evidence="14"/>
<dbReference type="GO" id="GO:0009231">
    <property type="term" value="P:riboflavin biosynthetic process"/>
    <property type="evidence" value="ECO:0007669"/>
    <property type="project" value="InterPro"/>
</dbReference>
<organism evidence="16 17">
    <name type="scientific">Candidatus Acidulodesulfobacterium ferriphilum</name>
    <dbReference type="NCBI Taxonomy" id="2597223"/>
    <lineage>
        <taxon>Bacteria</taxon>
        <taxon>Deltaproteobacteria</taxon>
        <taxon>Candidatus Acidulodesulfobacterales</taxon>
        <taxon>Candidatus Acidulodesulfobacterium</taxon>
    </lineage>
</organism>
<keyword evidence="7 14" id="KW-0547">Nucleotide-binding</keyword>
<dbReference type="InterPro" id="IPR002606">
    <property type="entry name" value="Riboflavin_kinase_bac"/>
</dbReference>
<dbReference type="CDD" id="cd02064">
    <property type="entry name" value="FAD_synthetase_N"/>
    <property type="match status" value="1"/>
</dbReference>
<dbReference type="NCBIfam" id="NF004160">
    <property type="entry name" value="PRK05627.1-3"/>
    <property type="match status" value="1"/>
</dbReference>
<evidence type="ECO:0000256" key="13">
    <source>
        <dbReference type="ARBA" id="ARBA00049494"/>
    </source>
</evidence>
<sequence length="352" mass="40064">MDFRIFVHIDFINQRIKIKVLYKLYKLNLLKAQWKGVNIDLKISEISKFNPEFTSSVITIGSFDGIHLGHRKLMELTKDYASKLNLPSVVLTFHPHPLKILHPEERIHLITTFEKKVELIEAIGIDYLIYITFTPEFAKMTPEDFIENVIVKKLNPVKVIVGHDFGFGVGKSGNTLLLEKLANELNFDLTVVGPVKMGKKIVSSTIIRRFVLLGQVCAVKRFLGRHYSVHGKVVKGSGRGKSLGFPTANIIPEEELFPKDGVYATLVKVDNEFHDSVTNVGSNPTFNEEIRRIETYIFNFDKDLYDREIEVFFVARLRPEIKFDNSASLENRIKKDIALAAVILSKEHAAPI</sequence>
<dbReference type="Pfam" id="PF06574">
    <property type="entry name" value="FAD_syn"/>
    <property type="match status" value="1"/>
</dbReference>
<dbReference type="Proteomes" id="UP000320813">
    <property type="component" value="Unassembled WGS sequence"/>
</dbReference>
<dbReference type="PIRSF" id="PIRSF004491">
    <property type="entry name" value="FAD_Synth"/>
    <property type="match status" value="1"/>
</dbReference>
<evidence type="ECO:0000256" key="10">
    <source>
        <dbReference type="ARBA" id="ARBA00022840"/>
    </source>
</evidence>
<dbReference type="SUPFAM" id="SSF82114">
    <property type="entry name" value="Riboflavin kinase-like"/>
    <property type="match status" value="1"/>
</dbReference>
<dbReference type="SMART" id="SM00904">
    <property type="entry name" value="Flavokinase"/>
    <property type="match status" value="1"/>
</dbReference>
<keyword evidence="4 14" id="KW-0288">FMN</keyword>
<keyword evidence="10 14" id="KW-0067">ATP-binding</keyword>
<keyword evidence="8 14" id="KW-0418">Kinase</keyword>
<dbReference type="GO" id="GO:0005524">
    <property type="term" value="F:ATP binding"/>
    <property type="evidence" value="ECO:0007669"/>
    <property type="project" value="UniProtKB-UniRule"/>
</dbReference>
<evidence type="ECO:0000313" key="16">
    <source>
        <dbReference type="EMBL" id="RZD13963.1"/>
    </source>
</evidence>
<dbReference type="NCBIfam" id="NF004162">
    <property type="entry name" value="PRK05627.1-5"/>
    <property type="match status" value="1"/>
</dbReference>
<accession>A0A519B9I6</accession>
<evidence type="ECO:0000256" key="5">
    <source>
        <dbReference type="ARBA" id="ARBA00022679"/>
    </source>
</evidence>
<dbReference type="EMBL" id="SGBD01000005">
    <property type="protein sequence ID" value="RZD13963.1"/>
    <property type="molecule type" value="Genomic_DNA"/>
</dbReference>
<evidence type="ECO:0000313" key="17">
    <source>
        <dbReference type="Proteomes" id="UP000320813"/>
    </source>
</evidence>
<keyword evidence="6 14" id="KW-0548">Nucleotidyltransferase</keyword>
<dbReference type="AlphaFoldDB" id="A0A519B9I6"/>
<keyword evidence="9 14" id="KW-0274">FAD</keyword>
<dbReference type="UniPathway" id="UPA00277">
    <property type="reaction ID" value="UER00407"/>
</dbReference>